<dbReference type="InterPro" id="IPR059009">
    <property type="entry name" value="Znf_C2H2_17_1st"/>
</dbReference>
<protein>
    <recommendedName>
        <fullName evidence="2">C2H2-type domain-containing protein</fullName>
    </recommendedName>
</protein>
<dbReference type="Pfam" id="PF26177">
    <property type="entry name" value="zf_C2H2_17_1st"/>
    <property type="match status" value="1"/>
</dbReference>
<reference evidence="4" key="2">
    <citation type="submission" date="2020-04" db="EMBL/GenBank/DDBJ databases">
        <authorList>
            <consortium name="NCBI Genome Project"/>
        </authorList>
    </citation>
    <scope>NUCLEOTIDE SEQUENCE</scope>
    <source>
        <strain evidence="4">CBS 342.82</strain>
    </source>
</reference>
<proteinExistence type="predicted"/>
<dbReference type="GeneID" id="54359414"/>
<dbReference type="InterPro" id="IPR013087">
    <property type="entry name" value="Znf_C2H2_type"/>
</dbReference>
<feature type="domain" description="C2H2-type" evidence="2">
    <location>
        <begin position="80"/>
        <end position="106"/>
    </location>
</feature>
<dbReference type="OrthoDB" id="5062908at2759"/>
<keyword evidence="3" id="KW-1185">Reference proteome</keyword>
<feature type="region of interest" description="Disordered" evidence="1">
    <location>
        <begin position="152"/>
        <end position="197"/>
    </location>
</feature>
<reference evidence="4" key="3">
    <citation type="submission" date="2025-08" db="UniProtKB">
        <authorList>
            <consortium name="RefSeq"/>
        </authorList>
    </citation>
    <scope>IDENTIFICATION</scope>
    <source>
        <strain evidence="4">CBS 342.82</strain>
    </source>
</reference>
<dbReference type="RefSeq" id="XP_033458174.1">
    <property type="nucleotide sequence ID" value="XM_033601614.1"/>
</dbReference>
<evidence type="ECO:0000313" key="4">
    <source>
        <dbReference type="RefSeq" id="XP_033458174.1"/>
    </source>
</evidence>
<dbReference type="Pfam" id="PF26176">
    <property type="entry name" value="zf_C2H2_17_2"/>
    <property type="match status" value="1"/>
</dbReference>
<reference evidence="4" key="1">
    <citation type="submission" date="2020-01" db="EMBL/GenBank/DDBJ databases">
        <authorList>
            <consortium name="DOE Joint Genome Institute"/>
            <person name="Haridas S."/>
            <person name="Albert R."/>
            <person name="Binder M."/>
            <person name="Bloem J."/>
            <person name="Labutti K."/>
            <person name="Salamov A."/>
            <person name="Andreopoulos B."/>
            <person name="Baker S.E."/>
            <person name="Barry K."/>
            <person name="Bills G."/>
            <person name="Bluhm B.H."/>
            <person name="Cannon C."/>
            <person name="Castanera R."/>
            <person name="Culley D.E."/>
            <person name="Daum C."/>
            <person name="Ezra D."/>
            <person name="Gonzalez J.B."/>
            <person name="Henrissat B."/>
            <person name="Kuo A."/>
            <person name="Liang C."/>
            <person name="Lipzen A."/>
            <person name="Lutzoni F."/>
            <person name="Magnuson J."/>
            <person name="Mondo S."/>
            <person name="Nolan M."/>
            <person name="Ohm R."/>
            <person name="Pangilinan J."/>
            <person name="Park H.-J."/>
            <person name="Ramirez L."/>
            <person name="Alfaro M."/>
            <person name="Sun H."/>
            <person name="Tritt A."/>
            <person name="Yoshinaga Y."/>
            <person name="Zwiers L.-H."/>
            <person name="Turgeon B.G."/>
            <person name="Goodwin S.B."/>
            <person name="Spatafora J.W."/>
            <person name="Crous P.W."/>
            <person name="Grigoriev I.V."/>
        </authorList>
    </citation>
    <scope>NUCLEOTIDE SEQUENCE</scope>
    <source>
        <strain evidence="4">CBS 342.82</strain>
    </source>
</reference>
<dbReference type="Proteomes" id="UP000504637">
    <property type="component" value="Unplaced"/>
</dbReference>
<gene>
    <name evidence="4" type="ORF">K489DRAFT_322274</name>
</gene>
<sequence length="197" mass="22146">MSISAGSAQSTCRLNVTTTSLSTEGDEGRYRTNALYKEGPKADGLYHCYYEGDASNPCTHKPTKLKCNYDKYIDSHLKPFRCKDGACSKQQFSSMACVLRHEREAHGLHGHGDRPFPCRYVGCERSQLRNGFPRKYNLYDHMRRVHGWKEDEAAQEQENGSLSAANVRKNAPRKRKASASSSQSEPPARKLKSELAV</sequence>
<evidence type="ECO:0000259" key="2">
    <source>
        <dbReference type="SMART" id="SM00355"/>
    </source>
</evidence>
<organism evidence="4">
    <name type="scientific">Dissoconium aciculare CBS 342.82</name>
    <dbReference type="NCBI Taxonomy" id="1314786"/>
    <lineage>
        <taxon>Eukaryota</taxon>
        <taxon>Fungi</taxon>
        <taxon>Dikarya</taxon>
        <taxon>Ascomycota</taxon>
        <taxon>Pezizomycotina</taxon>
        <taxon>Dothideomycetes</taxon>
        <taxon>Dothideomycetidae</taxon>
        <taxon>Mycosphaerellales</taxon>
        <taxon>Dissoconiaceae</taxon>
        <taxon>Dissoconium</taxon>
    </lineage>
</organism>
<dbReference type="InterPro" id="IPR059095">
    <property type="entry name" value="Znf_C2H2_17_2nd"/>
</dbReference>
<feature type="compositionally biased region" description="Basic and acidic residues" evidence="1">
    <location>
        <begin position="187"/>
        <end position="197"/>
    </location>
</feature>
<dbReference type="AlphaFoldDB" id="A0A6J3LZQ3"/>
<evidence type="ECO:0000256" key="1">
    <source>
        <dbReference type="SAM" id="MobiDB-lite"/>
    </source>
</evidence>
<dbReference type="Gene3D" id="3.30.160.60">
    <property type="entry name" value="Classic Zinc Finger"/>
    <property type="match status" value="1"/>
</dbReference>
<evidence type="ECO:0000313" key="3">
    <source>
        <dbReference type="Proteomes" id="UP000504637"/>
    </source>
</evidence>
<name>A0A6J3LZQ3_9PEZI</name>
<accession>A0A6J3LZQ3</accession>
<feature type="domain" description="C2H2-type" evidence="2">
    <location>
        <begin position="116"/>
        <end position="146"/>
    </location>
</feature>
<dbReference type="SMART" id="SM00355">
    <property type="entry name" value="ZnF_C2H2"/>
    <property type="match status" value="2"/>
</dbReference>